<evidence type="ECO:0000313" key="1">
    <source>
        <dbReference type="EMBL" id="KAB7504123.1"/>
    </source>
</evidence>
<dbReference type="PANTHER" id="PTHR46396">
    <property type="entry name" value="PROTEIN O-LINKED-MANNOSE BETA-1,2-N-ACETYLGLUCOSAMINYLTRANSFERASE 1"/>
    <property type="match status" value="1"/>
</dbReference>
<name>A0A5N5TBT4_9CRUS</name>
<evidence type="ECO:0000313" key="2">
    <source>
        <dbReference type="Proteomes" id="UP000326759"/>
    </source>
</evidence>
<dbReference type="GO" id="GO:0016266">
    <property type="term" value="P:protein O-linked glycosylation via N-acetyl-galactosamine"/>
    <property type="evidence" value="ECO:0007669"/>
    <property type="project" value="TreeGrafter"/>
</dbReference>
<dbReference type="PANTHER" id="PTHR46396:SF1">
    <property type="entry name" value="PROTEIN O-LINKED-MANNOSE BETA-1,2-N-ACETYLGLUCOSAMINYLTRANSFERASE 1"/>
    <property type="match status" value="1"/>
</dbReference>
<dbReference type="GO" id="GO:0047223">
    <property type="term" value="F:beta-1,3-galactosyl-O-glycosyl-glycoprotein beta-1,3-N-acetylglucosaminyltransferase activity"/>
    <property type="evidence" value="ECO:0007669"/>
    <property type="project" value="TreeGrafter"/>
</dbReference>
<dbReference type="EMBL" id="SEYY01003723">
    <property type="protein sequence ID" value="KAB7504123.1"/>
    <property type="molecule type" value="Genomic_DNA"/>
</dbReference>
<sequence length="208" mass="24577">MLLPWNRGRVEKLCFDLSISQLHILFMKQMEPIFEMDKTVILIKKNYELEFENLLRNSSAVTFKERNDLDKVVSPGKSYVVFVQKKNDSDDSSFRLFGEVNTFRYKTWSSYVRYIFNPIPNYIIESFILSIGIQYKIYGILILQELEMWNLDARDHHKSAWRLFYKNATLFVIGYPLSPYRKYMPKNQRILSGDASTDMEINNGGIIP</sequence>
<comment type="caution">
    <text evidence="1">The sequence shown here is derived from an EMBL/GenBank/DDBJ whole genome shotgun (WGS) entry which is preliminary data.</text>
</comment>
<keyword evidence="2" id="KW-1185">Reference proteome</keyword>
<dbReference type="InterPro" id="IPR052463">
    <property type="entry name" value="O-linked_mannose_GnT"/>
</dbReference>
<dbReference type="Proteomes" id="UP000326759">
    <property type="component" value="Unassembled WGS sequence"/>
</dbReference>
<dbReference type="GO" id="GO:0000139">
    <property type="term" value="C:Golgi membrane"/>
    <property type="evidence" value="ECO:0007669"/>
    <property type="project" value="TreeGrafter"/>
</dbReference>
<organism evidence="1 2">
    <name type="scientific">Armadillidium nasatum</name>
    <dbReference type="NCBI Taxonomy" id="96803"/>
    <lineage>
        <taxon>Eukaryota</taxon>
        <taxon>Metazoa</taxon>
        <taxon>Ecdysozoa</taxon>
        <taxon>Arthropoda</taxon>
        <taxon>Crustacea</taxon>
        <taxon>Multicrustacea</taxon>
        <taxon>Malacostraca</taxon>
        <taxon>Eumalacostraca</taxon>
        <taxon>Peracarida</taxon>
        <taxon>Isopoda</taxon>
        <taxon>Oniscidea</taxon>
        <taxon>Crinocheta</taxon>
        <taxon>Armadillidiidae</taxon>
        <taxon>Armadillidium</taxon>
    </lineage>
</organism>
<accession>A0A5N5TBT4</accession>
<gene>
    <name evidence="1" type="ORF">Anas_06134</name>
</gene>
<dbReference type="AlphaFoldDB" id="A0A5N5TBT4"/>
<reference evidence="1 2" key="1">
    <citation type="journal article" date="2019" name="PLoS Biol.">
        <title>Sex chromosomes control vertical transmission of feminizing Wolbachia symbionts in an isopod.</title>
        <authorList>
            <person name="Becking T."/>
            <person name="Chebbi M.A."/>
            <person name="Giraud I."/>
            <person name="Moumen B."/>
            <person name="Laverre T."/>
            <person name="Caubet Y."/>
            <person name="Peccoud J."/>
            <person name="Gilbert C."/>
            <person name="Cordaux R."/>
        </authorList>
    </citation>
    <scope>NUCLEOTIDE SEQUENCE [LARGE SCALE GENOMIC DNA]</scope>
    <source>
        <strain evidence="1">ANa2</strain>
        <tissue evidence="1">Whole body excluding digestive tract and cuticle</tissue>
    </source>
</reference>
<proteinExistence type="predicted"/>
<protein>
    <submittedName>
        <fullName evidence="1">Uncharacterized protein</fullName>
    </submittedName>
</protein>